<protein>
    <submittedName>
        <fullName evidence="1">Uncharacterized protein</fullName>
    </submittedName>
</protein>
<keyword evidence="2" id="KW-1185">Reference proteome</keyword>
<accession>A0A517SU10</accession>
<dbReference type="Proteomes" id="UP000315003">
    <property type="component" value="Chromosome"/>
</dbReference>
<evidence type="ECO:0000313" key="2">
    <source>
        <dbReference type="Proteomes" id="UP000315003"/>
    </source>
</evidence>
<organism evidence="1 2">
    <name type="scientific">Stieleria bergensis</name>
    <dbReference type="NCBI Taxonomy" id="2528025"/>
    <lineage>
        <taxon>Bacteria</taxon>
        <taxon>Pseudomonadati</taxon>
        <taxon>Planctomycetota</taxon>
        <taxon>Planctomycetia</taxon>
        <taxon>Pirellulales</taxon>
        <taxon>Pirellulaceae</taxon>
        <taxon>Stieleria</taxon>
    </lineage>
</organism>
<dbReference type="EMBL" id="CP036272">
    <property type="protein sequence ID" value="QDT59617.1"/>
    <property type="molecule type" value="Genomic_DNA"/>
</dbReference>
<reference evidence="1 2" key="1">
    <citation type="submission" date="2019-02" db="EMBL/GenBank/DDBJ databases">
        <title>Deep-cultivation of Planctomycetes and their phenomic and genomic characterization uncovers novel biology.</title>
        <authorList>
            <person name="Wiegand S."/>
            <person name="Jogler M."/>
            <person name="Boedeker C."/>
            <person name="Pinto D."/>
            <person name="Vollmers J."/>
            <person name="Rivas-Marin E."/>
            <person name="Kohn T."/>
            <person name="Peeters S.H."/>
            <person name="Heuer A."/>
            <person name="Rast P."/>
            <person name="Oberbeckmann S."/>
            <person name="Bunk B."/>
            <person name="Jeske O."/>
            <person name="Meyerdierks A."/>
            <person name="Storesund J.E."/>
            <person name="Kallscheuer N."/>
            <person name="Luecker S."/>
            <person name="Lage O.M."/>
            <person name="Pohl T."/>
            <person name="Merkel B.J."/>
            <person name="Hornburger P."/>
            <person name="Mueller R.-W."/>
            <person name="Bruemmer F."/>
            <person name="Labrenz M."/>
            <person name="Spormann A.M."/>
            <person name="Op den Camp H."/>
            <person name="Overmann J."/>
            <person name="Amann R."/>
            <person name="Jetten M.S.M."/>
            <person name="Mascher T."/>
            <person name="Medema M.H."/>
            <person name="Devos D.P."/>
            <person name="Kaster A.-K."/>
            <person name="Ovreas L."/>
            <person name="Rohde M."/>
            <person name="Galperin M.Y."/>
            <person name="Jogler C."/>
        </authorList>
    </citation>
    <scope>NUCLEOTIDE SEQUENCE [LARGE SCALE GENOMIC DNA]</scope>
    <source>
        <strain evidence="1 2">SV_7m_r</strain>
    </source>
</reference>
<evidence type="ECO:0000313" key="1">
    <source>
        <dbReference type="EMBL" id="QDT59617.1"/>
    </source>
</evidence>
<proteinExistence type="predicted"/>
<dbReference type="AlphaFoldDB" id="A0A517SU10"/>
<gene>
    <name evidence="1" type="ORF">SV7mr_21260</name>
</gene>
<sequence>MLMDRQTESLPRHKAIQRRRVGQRFLCRMDVIVTLPIDWAIRQTSVLGDRSIYSSPRYGYSRGLSPDAPVHSALAMLGELFSCLKRPIYS</sequence>
<name>A0A517SU10_9BACT</name>